<comment type="caution">
    <text evidence="2">The sequence shown here is derived from an EMBL/GenBank/DDBJ whole genome shotgun (WGS) entry which is preliminary data.</text>
</comment>
<feature type="region of interest" description="Disordered" evidence="1">
    <location>
        <begin position="28"/>
        <end position="50"/>
    </location>
</feature>
<evidence type="ECO:0000256" key="1">
    <source>
        <dbReference type="SAM" id="MobiDB-lite"/>
    </source>
</evidence>
<keyword evidence="3" id="KW-1185">Reference proteome</keyword>
<dbReference type="AlphaFoldDB" id="A0AAE0BQJ8"/>
<sequence length="301" mass="33479">MIAGIFILCVYNILIVGRLPRKLAERSQAQEDTRFERSASAPSNDIADDIDDAPIQIPKFNGGVPSVCHRSEYECKKKITCYNKKWQSIPSCKRASKRCSDMPVADQKQTPYCETCLDAGRDMSMCLLESAACAKIKENCFKVRQKQRSLVCESLKIQKWSVAYLKEISQSQQVSSDCATAIWAELNSFDEFQSASQLAWNKEERRAKAEADAKAKASRQAAVLAQTKARAVALLKEKAASSTGTPLSTKKLLNPKMLQKLTSALAAEVEPEVISYPSLEFGDIETEMGSSTEERVEDEER</sequence>
<evidence type="ECO:0000313" key="2">
    <source>
        <dbReference type="EMBL" id="KAK3240195.1"/>
    </source>
</evidence>
<protein>
    <submittedName>
        <fullName evidence="2">Uncharacterized protein</fullName>
    </submittedName>
</protein>
<accession>A0AAE0BQJ8</accession>
<organism evidence="2 3">
    <name type="scientific">Cymbomonas tetramitiformis</name>
    <dbReference type="NCBI Taxonomy" id="36881"/>
    <lineage>
        <taxon>Eukaryota</taxon>
        <taxon>Viridiplantae</taxon>
        <taxon>Chlorophyta</taxon>
        <taxon>Pyramimonadophyceae</taxon>
        <taxon>Pyramimonadales</taxon>
        <taxon>Pyramimonadaceae</taxon>
        <taxon>Cymbomonas</taxon>
    </lineage>
</organism>
<dbReference type="EMBL" id="LGRX02033717">
    <property type="protein sequence ID" value="KAK3240195.1"/>
    <property type="molecule type" value="Genomic_DNA"/>
</dbReference>
<name>A0AAE0BQJ8_9CHLO</name>
<proteinExistence type="predicted"/>
<reference evidence="2 3" key="1">
    <citation type="journal article" date="2015" name="Genome Biol. Evol.">
        <title>Comparative Genomics of a Bacterivorous Green Alga Reveals Evolutionary Causalities and Consequences of Phago-Mixotrophic Mode of Nutrition.</title>
        <authorList>
            <person name="Burns J.A."/>
            <person name="Paasch A."/>
            <person name="Narechania A."/>
            <person name="Kim E."/>
        </authorList>
    </citation>
    <scope>NUCLEOTIDE SEQUENCE [LARGE SCALE GENOMIC DNA]</scope>
    <source>
        <strain evidence="2 3">PLY_AMNH</strain>
    </source>
</reference>
<feature type="region of interest" description="Disordered" evidence="1">
    <location>
        <begin position="280"/>
        <end position="301"/>
    </location>
</feature>
<dbReference type="Proteomes" id="UP001190700">
    <property type="component" value="Unassembled WGS sequence"/>
</dbReference>
<feature type="compositionally biased region" description="Basic and acidic residues" evidence="1">
    <location>
        <begin position="28"/>
        <end position="37"/>
    </location>
</feature>
<gene>
    <name evidence="2" type="ORF">CYMTET_49956</name>
</gene>
<evidence type="ECO:0000313" key="3">
    <source>
        <dbReference type="Proteomes" id="UP001190700"/>
    </source>
</evidence>